<dbReference type="PANTHER" id="PTHR13318">
    <property type="entry name" value="PARTNER OF PAIRED, ISOFORM B-RELATED"/>
    <property type="match status" value="1"/>
</dbReference>
<dbReference type="AlphaFoldDB" id="A0A4S2KW40"/>
<keyword evidence="1" id="KW-0812">Transmembrane</keyword>
<gene>
    <name evidence="3" type="ORF">DBV15_02427</name>
</gene>
<name>A0A4S2KW40_9HYME</name>
<dbReference type="Gene3D" id="3.80.10.10">
    <property type="entry name" value="Ribonuclease Inhibitor"/>
    <property type="match status" value="2"/>
</dbReference>
<dbReference type="STRING" id="300112.A0A4S2KW40"/>
<feature type="domain" description="F-box" evidence="2">
    <location>
        <begin position="30"/>
        <end position="68"/>
    </location>
</feature>
<organism evidence="3 4">
    <name type="scientific">Temnothorax longispinosus</name>
    <dbReference type="NCBI Taxonomy" id="300112"/>
    <lineage>
        <taxon>Eukaryota</taxon>
        <taxon>Metazoa</taxon>
        <taxon>Ecdysozoa</taxon>
        <taxon>Arthropoda</taxon>
        <taxon>Hexapoda</taxon>
        <taxon>Insecta</taxon>
        <taxon>Pterygota</taxon>
        <taxon>Neoptera</taxon>
        <taxon>Endopterygota</taxon>
        <taxon>Hymenoptera</taxon>
        <taxon>Apocrita</taxon>
        <taxon>Aculeata</taxon>
        <taxon>Formicoidea</taxon>
        <taxon>Formicidae</taxon>
        <taxon>Myrmicinae</taxon>
        <taxon>Temnothorax</taxon>
    </lineage>
</organism>
<dbReference type="GO" id="GO:0019005">
    <property type="term" value="C:SCF ubiquitin ligase complex"/>
    <property type="evidence" value="ECO:0007669"/>
    <property type="project" value="TreeGrafter"/>
</dbReference>
<protein>
    <submittedName>
        <fullName evidence="3">F-box/LRR-repeat protein 4</fullName>
    </submittedName>
</protein>
<dbReference type="GO" id="GO:0031146">
    <property type="term" value="P:SCF-dependent proteasomal ubiquitin-dependent protein catabolic process"/>
    <property type="evidence" value="ECO:0007669"/>
    <property type="project" value="TreeGrafter"/>
</dbReference>
<dbReference type="Proteomes" id="UP000310200">
    <property type="component" value="Unassembled WGS sequence"/>
</dbReference>
<dbReference type="SUPFAM" id="SSF52047">
    <property type="entry name" value="RNI-like"/>
    <property type="match status" value="1"/>
</dbReference>
<dbReference type="SMART" id="SM00256">
    <property type="entry name" value="FBOX"/>
    <property type="match status" value="1"/>
</dbReference>
<feature type="transmembrane region" description="Helical" evidence="1">
    <location>
        <begin position="12"/>
        <end position="29"/>
    </location>
</feature>
<dbReference type="InterPro" id="IPR001810">
    <property type="entry name" value="F-box_dom"/>
</dbReference>
<comment type="caution">
    <text evidence="3">The sequence shown here is derived from an EMBL/GenBank/DDBJ whole genome shotgun (WGS) entry which is preliminary data.</text>
</comment>
<keyword evidence="1" id="KW-0472">Membrane</keyword>
<dbReference type="Pfam" id="PF12937">
    <property type="entry name" value="F-box-like"/>
    <property type="match status" value="1"/>
</dbReference>
<evidence type="ECO:0000313" key="4">
    <source>
        <dbReference type="Proteomes" id="UP000310200"/>
    </source>
</evidence>
<reference evidence="3 4" key="1">
    <citation type="journal article" date="2019" name="Philos. Trans. R. Soc. Lond., B, Biol. Sci.">
        <title>Ant behaviour and brain gene expression of defending hosts depend on the ecological success of the intruding social parasite.</title>
        <authorList>
            <person name="Kaur R."/>
            <person name="Stoldt M."/>
            <person name="Jongepier E."/>
            <person name="Feldmeyer B."/>
            <person name="Menzel F."/>
            <person name="Bornberg-Bauer E."/>
            <person name="Foitzik S."/>
        </authorList>
    </citation>
    <scope>NUCLEOTIDE SEQUENCE [LARGE SCALE GENOMIC DNA]</scope>
    <source>
        <tissue evidence="3">Whole body</tissue>
    </source>
</reference>
<accession>A0A4S2KW40</accession>
<dbReference type="PROSITE" id="PS50181">
    <property type="entry name" value="FBOX"/>
    <property type="match status" value="1"/>
</dbReference>
<keyword evidence="1" id="KW-1133">Transmembrane helix</keyword>
<dbReference type="EMBL" id="QBLH01000808">
    <property type="protein sequence ID" value="TGZ54181.1"/>
    <property type="molecule type" value="Genomic_DNA"/>
</dbReference>
<evidence type="ECO:0000259" key="2">
    <source>
        <dbReference type="PROSITE" id="PS50181"/>
    </source>
</evidence>
<proteinExistence type="predicted"/>
<keyword evidence="4" id="KW-1185">Reference proteome</keyword>
<dbReference type="SUPFAM" id="SSF81383">
    <property type="entry name" value="F-box domain"/>
    <property type="match status" value="1"/>
</dbReference>
<evidence type="ECO:0000256" key="1">
    <source>
        <dbReference type="SAM" id="Phobius"/>
    </source>
</evidence>
<evidence type="ECO:0000313" key="3">
    <source>
        <dbReference type="EMBL" id="TGZ54181.1"/>
    </source>
</evidence>
<dbReference type="InterPro" id="IPR036047">
    <property type="entry name" value="F-box-like_dom_sf"/>
</dbReference>
<dbReference type="InterPro" id="IPR032675">
    <property type="entry name" value="LRR_dom_sf"/>
</dbReference>
<sequence>MKTPREHAIMRLTIGIITIGIIRGKIIILDEMMLKIFENLDLMTLCRMNKVNRRFNNLIRDSSLYTRLYIQQGFLREMRNLFCYLTSRCKYLQQLDLKASTFDVTDFENFLDNCGRELTLYDCHNINDEGFSYLEKLNNLEHLNICSSNIKGQRLYKILQKNQRIRYLNFVPGCLTNPDTATVLYNSCSNLEVIRLHQDICRLTSRDINALADCKNLRKVYFCGYFESRIDNYKLRKLLPSWQHLEIASFSYIDLSKLTLLAQCKNLKQLHLDYVQLDTADKYSIILEQCPKLQEFYLIHCNLYRHSINDCLINEWKERFPHVSVYKYP</sequence>